<dbReference type="GO" id="GO:0106361">
    <property type="term" value="F:protein-arginine rhamnosyltransferase activity"/>
    <property type="evidence" value="ECO:0007669"/>
    <property type="project" value="InterPro"/>
</dbReference>
<gene>
    <name evidence="3" type="ORF">SDC9_202005</name>
</gene>
<evidence type="ECO:0000256" key="1">
    <source>
        <dbReference type="ARBA" id="ARBA00022676"/>
    </source>
</evidence>
<evidence type="ECO:0000256" key="2">
    <source>
        <dbReference type="ARBA" id="ARBA00022679"/>
    </source>
</evidence>
<proteinExistence type="predicted"/>
<dbReference type="InterPro" id="IPR016633">
    <property type="entry name" value="EarP"/>
</dbReference>
<dbReference type="Pfam" id="PF10093">
    <property type="entry name" value="EarP"/>
    <property type="match status" value="1"/>
</dbReference>
<organism evidence="3">
    <name type="scientific">bioreactor metagenome</name>
    <dbReference type="NCBI Taxonomy" id="1076179"/>
    <lineage>
        <taxon>unclassified sequences</taxon>
        <taxon>metagenomes</taxon>
        <taxon>ecological metagenomes</taxon>
    </lineage>
</organism>
<reference evidence="3" key="1">
    <citation type="submission" date="2019-08" db="EMBL/GenBank/DDBJ databases">
        <authorList>
            <person name="Kucharzyk K."/>
            <person name="Murdoch R.W."/>
            <person name="Higgins S."/>
            <person name="Loffler F."/>
        </authorList>
    </citation>
    <scope>NUCLEOTIDE SEQUENCE</scope>
</reference>
<dbReference type="EMBL" id="VSSQ01122472">
    <property type="protein sequence ID" value="MPN54335.1"/>
    <property type="molecule type" value="Genomic_DNA"/>
</dbReference>
<protein>
    <submittedName>
        <fullName evidence="3">Uncharacterized protein</fullName>
    </submittedName>
</protein>
<comment type="caution">
    <text evidence="3">The sequence shown here is derived from an EMBL/GenBank/DDBJ whole genome shotgun (WGS) entry which is preliminary data.</text>
</comment>
<keyword evidence="2" id="KW-0808">Transferase</keyword>
<keyword evidence="1" id="KW-0328">Glycosyltransferase</keyword>
<dbReference type="AlphaFoldDB" id="A0A645ISG5"/>
<accession>A0A645ISG5</accession>
<evidence type="ECO:0000313" key="3">
    <source>
        <dbReference type="EMBL" id="MPN54335.1"/>
    </source>
</evidence>
<name>A0A645ISG5_9ZZZZ</name>
<sequence>MQFLPPRSQPEFDELLWAADLNFVRGEDSLVRAIWAGEAFIWQIYPQHDDAHHEKLDAFLDWMQAPPSLRAMHAAWNALPGVSNIPTISMDMLANWRACTLAARERLWRQNDLLTQLLGFVAEKS</sequence>